<dbReference type="SUPFAM" id="SSF52540">
    <property type="entry name" value="P-loop containing nucleoside triphosphate hydrolases"/>
    <property type="match status" value="1"/>
</dbReference>
<dbReference type="GO" id="GO:0005525">
    <property type="term" value="F:GTP binding"/>
    <property type="evidence" value="ECO:0007669"/>
    <property type="project" value="InterPro"/>
</dbReference>
<evidence type="ECO:0000259" key="6">
    <source>
        <dbReference type="Pfam" id="PF01926"/>
    </source>
</evidence>
<dbReference type="Pfam" id="PF05128">
    <property type="entry name" value="DUF697"/>
    <property type="match status" value="1"/>
</dbReference>
<sequence>MRTARWLAPLVLAAIALGAAAWLFSSVGEMHDRLAKHSNGLALVFLGIAGLLAVLAGLSAARLFWKLGRPEAPPAKPPEDIVRAAELQTEKAEGVINHVRDDLAKAQLQGELSELRSDRQRRIFHVVVFGTGSAGKTSLINALLGQHVGKTEPVMGTTRRGEIFTHTIDGVEGTVSLTDTPGLSEIGAGGAVREAEARDLAARADLLLFVVDHDLVRSEYEPMSALARQGKRSIVALNKQDRLMEADRDAILDKLRERLDGVVSAEDVVAISASPRPTPVRIKNSDGTVQTVLEIEEPEIGLLQERIAAVLGREGDALRAGNLLLRAHLLSQKAKAQVGRERDQNAQTVIDKFQWVTAGAVFANPIPALDLMAAGAVQFQMISELATVYGVEISSSHVKMIGSQMVQMVLKLGLVEASTSLIAGLFKSTLVGYAAGGAVQAVSMAYLTHISGHAFAEYFAKGQSWGDGGMQAALVRQFDLNSRTEFLQEFAKQALDRVVTRATKGAKQPVGKDS</sequence>
<dbReference type="HOGENOM" id="CLU_040163_0_0_0"/>
<dbReference type="eggNOG" id="COG1100">
    <property type="taxonomic scope" value="Bacteria"/>
</dbReference>
<name>L0DM38_SINAD</name>
<dbReference type="Gene3D" id="3.40.50.300">
    <property type="entry name" value="P-loop containing nucleotide triphosphate hydrolases"/>
    <property type="match status" value="1"/>
</dbReference>
<evidence type="ECO:0000256" key="4">
    <source>
        <dbReference type="ARBA" id="ARBA00023136"/>
    </source>
</evidence>
<reference evidence="7 8" key="1">
    <citation type="submission" date="2012-02" db="EMBL/GenBank/DDBJ databases">
        <title>Complete sequence of chromosome of Singulisphaera acidiphila DSM 18658.</title>
        <authorList>
            <consortium name="US DOE Joint Genome Institute (JGI-PGF)"/>
            <person name="Lucas S."/>
            <person name="Copeland A."/>
            <person name="Lapidus A."/>
            <person name="Glavina del Rio T."/>
            <person name="Dalin E."/>
            <person name="Tice H."/>
            <person name="Bruce D."/>
            <person name="Goodwin L."/>
            <person name="Pitluck S."/>
            <person name="Peters L."/>
            <person name="Ovchinnikova G."/>
            <person name="Chertkov O."/>
            <person name="Kyrpides N."/>
            <person name="Mavromatis K."/>
            <person name="Ivanova N."/>
            <person name="Brettin T."/>
            <person name="Detter J.C."/>
            <person name="Han C."/>
            <person name="Larimer F."/>
            <person name="Land M."/>
            <person name="Hauser L."/>
            <person name="Markowitz V."/>
            <person name="Cheng J.-F."/>
            <person name="Hugenholtz P."/>
            <person name="Woyke T."/>
            <person name="Wu D."/>
            <person name="Tindall B."/>
            <person name="Pomrenke H."/>
            <person name="Brambilla E."/>
            <person name="Klenk H.-P."/>
            <person name="Eisen J.A."/>
        </authorList>
    </citation>
    <scope>NUCLEOTIDE SEQUENCE [LARGE SCALE GENOMIC DNA]</scope>
    <source>
        <strain evidence="8">ATCC BAA-1392 / DSM 18658 / VKM B-2454 / MOB10</strain>
    </source>
</reference>
<keyword evidence="4 5" id="KW-0472">Membrane</keyword>
<dbReference type="InterPro" id="IPR021147">
    <property type="entry name" value="DUF697"/>
</dbReference>
<dbReference type="KEGG" id="saci:Sinac_6364"/>
<comment type="subcellular location">
    <subcellularLocation>
        <location evidence="1">Membrane</location>
        <topology evidence="1">Multi-pass membrane protein</topology>
    </subcellularLocation>
</comment>
<evidence type="ECO:0000313" key="8">
    <source>
        <dbReference type="Proteomes" id="UP000010798"/>
    </source>
</evidence>
<keyword evidence="3 5" id="KW-1133">Transmembrane helix</keyword>
<feature type="domain" description="G" evidence="6">
    <location>
        <begin position="125"/>
        <end position="239"/>
    </location>
</feature>
<dbReference type="PANTHER" id="PTHR42714">
    <property type="entry name" value="TRNA MODIFICATION GTPASE GTPBP3"/>
    <property type="match status" value="1"/>
</dbReference>
<dbReference type="PANTHER" id="PTHR42714:SF2">
    <property type="entry name" value="TRNA MODIFICATION GTPASE GTPBP3, MITOCHONDRIAL"/>
    <property type="match status" value="1"/>
</dbReference>
<dbReference type="GO" id="GO:0030488">
    <property type="term" value="P:tRNA methylation"/>
    <property type="evidence" value="ECO:0007669"/>
    <property type="project" value="TreeGrafter"/>
</dbReference>
<dbReference type="InterPro" id="IPR006073">
    <property type="entry name" value="GTP-bd"/>
</dbReference>
<dbReference type="RefSeq" id="WP_015249527.1">
    <property type="nucleotide sequence ID" value="NC_019892.1"/>
</dbReference>
<keyword evidence="8" id="KW-1185">Reference proteome</keyword>
<dbReference type="STRING" id="886293.Sinac_6364"/>
<accession>L0DM38</accession>
<evidence type="ECO:0000256" key="1">
    <source>
        <dbReference type="ARBA" id="ARBA00004141"/>
    </source>
</evidence>
<dbReference type="AlphaFoldDB" id="L0DM38"/>
<dbReference type="NCBIfam" id="TIGR00231">
    <property type="entry name" value="small_GTP"/>
    <property type="match status" value="1"/>
</dbReference>
<feature type="transmembrane region" description="Helical" evidence="5">
    <location>
        <begin position="41"/>
        <end position="65"/>
    </location>
</feature>
<evidence type="ECO:0000256" key="5">
    <source>
        <dbReference type="SAM" id="Phobius"/>
    </source>
</evidence>
<dbReference type="OrthoDB" id="267379at2"/>
<gene>
    <name evidence="7" type="ordered locus">Sinac_6364</name>
</gene>
<evidence type="ECO:0000256" key="2">
    <source>
        <dbReference type="ARBA" id="ARBA00022692"/>
    </source>
</evidence>
<dbReference type="GO" id="GO:0016020">
    <property type="term" value="C:membrane"/>
    <property type="evidence" value="ECO:0007669"/>
    <property type="project" value="UniProtKB-SubCell"/>
</dbReference>
<dbReference type="InterPro" id="IPR027417">
    <property type="entry name" value="P-loop_NTPase"/>
</dbReference>
<evidence type="ECO:0000313" key="7">
    <source>
        <dbReference type="EMBL" id="AGA30444.1"/>
    </source>
</evidence>
<dbReference type="Proteomes" id="UP000010798">
    <property type="component" value="Chromosome"/>
</dbReference>
<organism evidence="7 8">
    <name type="scientific">Singulisphaera acidiphila (strain ATCC BAA-1392 / DSM 18658 / VKM B-2454 / MOB10)</name>
    <dbReference type="NCBI Taxonomy" id="886293"/>
    <lineage>
        <taxon>Bacteria</taxon>
        <taxon>Pseudomonadati</taxon>
        <taxon>Planctomycetota</taxon>
        <taxon>Planctomycetia</taxon>
        <taxon>Isosphaerales</taxon>
        <taxon>Isosphaeraceae</taxon>
        <taxon>Singulisphaera</taxon>
    </lineage>
</organism>
<dbReference type="InterPro" id="IPR005225">
    <property type="entry name" value="Small_GTP-bd"/>
</dbReference>
<dbReference type="EMBL" id="CP003364">
    <property type="protein sequence ID" value="AGA30444.1"/>
    <property type="molecule type" value="Genomic_DNA"/>
</dbReference>
<dbReference type="GO" id="GO:0002098">
    <property type="term" value="P:tRNA wobble uridine modification"/>
    <property type="evidence" value="ECO:0007669"/>
    <property type="project" value="TreeGrafter"/>
</dbReference>
<dbReference type="Pfam" id="PF01926">
    <property type="entry name" value="MMR_HSR1"/>
    <property type="match status" value="1"/>
</dbReference>
<dbReference type="CDD" id="cd00880">
    <property type="entry name" value="Era_like"/>
    <property type="match status" value="1"/>
</dbReference>
<dbReference type="eggNOG" id="COG3597">
    <property type="taxonomic scope" value="Bacteria"/>
</dbReference>
<evidence type="ECO:0000256" key="3">
    <source>
        <dbReference type="ARBA" id="ARBA00022989"/>
    </source>
</evidence>
<protein>
    <submittedName>
        <fullName evidence="7">Small GTP-binding protein domain protein</fullName>
    </submittedName>
</protein>
<proteinExistence type="predicted"/>
<keyword evidence="2 5" id="KW-0812">Transmembrane</keyword>
<dbReference type="GO" id="GO:0005829">
    <property type="term" value="C:cytosol"/>
    <property type="evidence" value="ECO:0007669"/>
    <property type="project" value="TreeGrafter"/>
</dbReference>